<dbReference type="Gene3D" id="1.25.40.20">
    <property type="entry name" value="Ankyrin repeat-containing domain"/>
    <property type="match status" value="1"/>
</dbReference>
<accession>A0ABQ5MKC1</accession>
<protein>
    <recommendedName>
        <fullName evidence="3">Ankyrin repeat domain-containing protein</fullName>
    </recommendedName>
</protein>
<dbReference type="SUPFAM" id="SSF48403">
    <property type="entry name" value="Ankyrin repeat"/>
    <property type="match status" value="1"/>
</dbReference>
<dbReference type="Proteomes" id="UP001143543">
    <property type="component" value="Unassembled WGS sequence"/>
</dbReference>
<sequence>MENAMPGFRFSNFEKTPNWELALAVKNNNVREIEKQIKDYNVSIDFQDPKYHMTLLALAIVNDKKDAFDCLLKHRANPNLVIGNYYDITPFMCSIEYNQKCNNYYFETLLKNGGKPNFEIEYNHNGRIRKSSPLLLAIKANDEVGNFCVEMVKELCEKGADMDTYEYDKMTDFQEGVIYYCLFHKNMLALRYFIIEKGITIPEYVYTTGGAGQSTIRYYTLEEMLKKDSFKFNLYRANEKAKQDVLDYLEKEK</sequence>
<reference evidence="1" key="1">
    <citation type="submission" date="2022-07" db="EMBL/GenBank/DDBJ databases">
        <title>Taxonomy of Novel Oxalotrophic and Methylotrophic Bacteria.</title>
        <authorList>
            <person name="Sahin N."/>
            <person name="Tani A."/>
        </authorList>
    </citation>
    <scope>NUCLEOTIDE SEQUENCE</scope>
    <source>
        <strain evidence="1">Y10</strain>
    </source>
</reference>
<proteinExistence type="predicted"/>
<evidence type="ECO:0000313" key="2">
    <source>
        <dbReference type="Proteomes" id="UP001143543"/>
    </source>
</evidence>
<name>A0ABQ5MKC1_9FLAO</name>
<keyword evidence="2" id="KW-1185">Reference proteome</keyword>
<evidence type="ECO:0008006" key="3">
    <source>
        <dbReference type="Google" id="ProtNLM"/>
    </source>
</evidence>
<organism evidence="1 2">
    <name type="scientific">Neptunitalea lumnitzerae</name>
    <dbReference type="NCBI Taxonomy" id="2965509"/>
    <lineage>
        <taxon>Bacteria</taxon>
        <taxon>Pseudomonadati</taxon>
        <taxon>Bacteroidota</taxon>
        <taxon>Flavobacteriia</taxon>
        <taxon>Flavobacteriales</taxon>
        <taxon>Flavobacteriaceae</taxon>
        <taxon>Neptunitalea</taxon>
    </lineage>
</organism>
<comment type="caution">
    <text evidence="1">The sequence shown here is derived from an EMBL/GenBank/DDBJ whole genome shotgun (WGS) entry which is preliminary data.</text>
</comment>
<dbReference type="EMBL" id="BRVO01000002">
    <property type="protein sequence ID" value="GLB49844.1"/>
    <property type="molecule type" value="Genomic_DNA"/>
</dbReference>
<dbReference type="InterPro" id="IPR002110">
    <property type="entry name" value="Ankyrin_rpt"/>
</dbReference>
<dbReference type="SMART" id="SM00248">
    <property type="entry name" value="ANK"/>
    <property type="match status" value="3"/>
</dbReference>
<evidence type="ECO:0000313" key="1">
    <source>
        <dbReference type="EMBL" id="GLB49844.1"/>
    </source>
</evidence>
<gene>
    <name evidence="1" type="ORF">Y10_22120</name>
</gene>
<dbReference type="InterPro" id="IPR036770">
    <property type="entry name" value="Ankyrin_rpt-contain_sf"/>
</dbReference>